<organism evidence="3">
    <name type="scientific">uncultured Solirubrobacteraceae bacterium</name>
    <dbReference type="NCBI Taxonomy" id="1162706"/>
    <lineage>
        <taxon>Bacteria</taxon>
        <taxon>Bacillati</taxon>
        <taxon>Actinomycetota</taxon>
        <taxon>Thermoleophilia</taxon>
        <taxon>Solirubrobacterales</taxon>
        <taxon>Solirubrobacteraceae</taxon>
        <taxon>environmental samples</taxon>
    </lineage>
</organism>
<dbReference type="InterPro" id="IPR024083">
    <property type="entry name" value="Fumarase/histidase_N"/>
</dbReference>
<dbReference type="GO" id="GO:0016829">
    <property type="term" value="F:lyase activity"/>
    <property type="evidence" value="ECO:0007669"/>
    <property type="project" value="UniProtKB-KW"/>
</dbReference>
<dbReference type="InterPro" id="IPR022761">
    <property type="entry name" value="Fumarate_lyase_N"/>
</dbReference>
<dbReference type="EMBL" id="CADCVT010000357">
    <property type="protein sequence ID" value="CAA9526166.1"/>
    <property type="molecule type" value="Genomic_DNA"/>
</dbReference>
<dbReference type="PANTHER" id="PTHR43411">
    <property type="entry name" value="ADENYLOSUCCINATE LYASE"/>
    <property type="match status" value="1"/>
</dbReference>
<dbReference type="Pfam" id="PF00206">
    <property type="entry name" value="Lyase_1"/>
    <property type="match status" value="1"/>
</dbReference>
<dbReference type="InterPro" id="IPR008948">
    <property type="entry name" value="L-Aspartase-like"/>
</dbReference>
<dbReference type="PRINTS" id="PR00149">
    <property type="entry name" value="FUMRATELYASE"/>
</dbReference>
<sequence>MSLRSISPLDGRYARQLSELGDHVSEYALIRARVRVEVEWLLVLAPDLDAAALRSAYDDFSEEDAQAVKDIEKRTNHDVKAVEYFLREKVPPEQRELVHFGLTSEDVNNLSHALMLKGALEQAWLPAARSLTDAVSDLARQTKATPLLSRTHGQAATPTTFGKEMAVFVSRFRRQIEQIERQEYR</sequence>
<name>A0A6J4TKY3_9ACTN</name>
<protein>
    <submittedName>
        <fullName evidence="3">Adenylosuccinate lyase @ SAICAR lyase</fullName>
        <ecNumber evidence="3">4.3.2.2</ecNumber>
    </submittedName>
</protein>
<dbReference type="AlphaFoldDB" id="A0A6J4TKY3"/>
<evidence type="ECO:0000259" key="2">
    <source>
        <dbReference type="Pfam" id="PF00206"/>
    </source>
</evidence>
<proteinExistence type="predicted"/>
<dbReference type="PANTHER" id="PTHR43411:SF1">
    <property type="entry name" value="ADENYLOSUCCINATE LYASE"/>
    <property type="match status" value="1"/>
</dbReference>
<dbReference type="Gene3D" id="1.10.275.10">
    <property type="entry name" value="Fumarase/aspartase (N-terminal domain)"/>
    <property type="match status" value="1"/>
</dbReference>
<dbReference type="InterPro" id="IPR000362">
    <property type="entry name" value="Fumarate_lyase_fam"/>
</dbReference>
<dbReference type="SUPFAM" id="SSF48557">
    <property type="entry name" value="L-aspartase-like"/>
    <property type="match status" value="1"/>
</dbReference>
<feature type="domain" description="Fumarate lyase N-terminal" evidence="2">
    <location>
        <begin position="45"/>
        <end position="181"/>
    </location>
</feature>
<feature type="non-terminal residue" evidence="3">
    <location>
        <position position="185"/>
    </location>
</feature>
<evidence type="ECO:0000313" key="3">
    <source>
        <dbReference type="EMBL" id="CAA9526166.1"/>
    </source>
</evidence>
<dbReference type="InterPro" id="IPR047136">
    <property type="entry name" value="PurB_bact"/>
</dbReference>
<keyword evidence="1 3" id="KW-0456">Lyase</keyword>
<reference evidence="3" key="1">
    <citation type="submission" date="2020-02" db="EMBL/GenBank/DDBJ databases">
        <authorList>
            <person name="Meier V. D."/>
        </authorList>
    </citation>
    <scope>NUCLEOTIDE SEQUENCE</scope>
    <source>
        <strain evidence="3">AVDCRST_MAG85</strain>
    </source>
</reference>
<gene>
    <name evidence="3" type="ORF">AVDCRST_MAG85-3257</name>
</gene>
<accession>A0A6J4TKY3</accession>
<dbReference type="EC" id="4.3.2.2" evidence="3"/>
<evidence type="ECO:0000256" key="1">
    <source>
        <dbReference type="ARBA" id="ARBA00023239"/>
    </source>
</evidence>
<dbReference type="Gene3D" id="1.20.200.10">
    <property type="entry name" value="Fumarase/aspartase (Central domain)"/>
    <property type="match status" value="1"/>
</dbReference>